<sequence length="370" mass="42814">MTMMSKNFKIITWTNSSTNQQKSEASNDIRKRLTIWAIKYQVNQNAVSDLLKLLKQHKCFENDLPSDARTLLRTPRCTDVREVQPGKYVHFGLLGNIINYLKQLKSTPELVCVQINIDGLPIANSSGNQFRPILYSILDSTYPVFTVGLYSGYHKPESIHEYLKDFVEESCLLYKNGISYSGETVNFKICAFICDAPARAYITQIKSHTGYFGCGKCTVKGKYVDQRVALLKTTCELRTDASFRERKQQKHHNGNSILKDLPIDMVNSFPYEYMHLTCLGVMRKLLFLWIKGERKIFKLSRNLVNQLDEELRRVRQCTPLEFARKPRSSREADRWKATELRQLLLYTGPVVLKKSFPKNTMSYSYPCIRL</sequence>
<accession>A0A1D2N7T6</accession>
<organism evidence="1 2">
    <name type="scientific">Orchesella cincta</name>
    <name type="common">Springtail</name>
    <name type="synonym">Podura cincta</name>
    <dbReference type="NCBI Taxonomy" id="48709"/>
    <lineage>
        <taxon>Eukaryota</taxon>
        <taxon>Metazoa</taxon>
        <taxon>Ecdysozoa</taxon>
        <taxon>Arthropoda</taxon>
        <taxon>Hexapoda</taxon>
        <taxon>Collembola</taxon>
        <taxon>Entomobryomorpha</taxon>
        <taxon>Entomobryoidea</taxon>
        <taxon>Orchesellidae</taxon>
        <taxon>Orchesellinae</taxon>
        <taxon>Orchesella</taxon>
    </lineage>
</organism>
<comment type="caution">
    <text evidence="1">The sequence shown here is derived from an EMBL/GenBank/DDBJ whole genome shotgun (WGS) entry which is preliminary data.</text>
</comment>
<evidence type="ECO:0000313" key="2">
    <source>
        <dbReference type="Proteomes" id="UP000094527"/>
    </source>
</evidence>
<dbReference type="AlphaFoldDB" id="A0A1D2N7T6"/>
<evidence type="ECO:0008006" key="3">
    <source>
        <dbReference type="Google" id="ProtNLM"/>
    </source>
</evidence>
<keyword evidence="2" id="KW-1185">Reference proteome</keyword>
<dbReference type="EMBL" id="LJIJ01000161">
    <property type="protein sequence ID" value="ODN01297.1"/>
    <property type="molecule type" value="Genomic_DNA"/>
</dbReference>
<dbReference type="STRING" id="48709.A0A1D2N7T6"/>
<dbReference type="OrthoDB" id="10028922at2759"/>
<name>A0A1D2N7T6_ORCCI</name>
<proteinExistence type="predicted"/>
<evidence type="ECO:0000313" key="1">
    <source>
        <dbReference type="EMBL" id="ODN01297.1"/>
    </source>
</evidence>
<dbReference type="Proteomes" id="UP000094527">
    <property type="component" value="Unassembled WGS sequence"/>
</dbReference>
<protein>
    <recommendedName>
        <fullName evidence="3">DUF4806 domain-containing protein</fullName>
    </recommendedName>
</protein>
<dbReference type="PANTHER" id="PTHR33053">
    <property type="entry name" value="PROTEIN, PUTATIVE-RELATED"/>
    <property type="match status" value="1"/>
</dbReference>
<gene>
    <name evidence="1" type="ORF">Ocin01_05388</name>
</gene>
<dbReference type="OMA" id="KICAFIC"/>
<reference evidence="1 2" key="1">
    <citation type="journal article" date="2016" name="Genome Biol. Evol.">
        <title>Gene Family Evolution Reflects Adaptation to Soil Environmental Stressors in the Genome of the Collembolan Orchesella cincta.</title>
        <authorList>
            <person name="Faddeeva-Vakhrusheva A."/>
            <person name="Derks M.F."/>
            <person name="Anvar S.Y."/>
            <person name="Agamennone V."/>
            <person name="Suring W."/>
            <person name="Smit S."/>
            <person name="van Straalen N.M."/>
            <person name="Roelofs D."/>
        </authorList>
    </citation>
    <scope>NUCLEOTIDE SEQUENCE [LARGE SCALE GENOMIC DNA]</scope>
    <source>
        <tissue evidence="1">Mixed pool</tissue>
    </source>
</reference>